<feature type="region of interest" description="Disordered" evidence="1">
    <location>
        <begin position="42"/>
        <end position="273"/>
    </location>
</feature>
<organism evidence="2 3">
    <name type="scientific">Thalassiosira oceanica</name>
    <name type="common">Marine diatom</name>
    <dbReference type="NCBI Taxonomy" id="159749"/>
    <lineage>
        <taxon>Eukaryota</taxon>
        <taxon>Sar</taxon>
        <taxon>Stramenopiles</taxon>
        <taxon>Ochrophyta</taxon>
        <taxon>Bacillariophyta</taxon>
        <taxon>Coscinodiscophyceae</taxon>
        <taxon>Thalassiosirophycidae</taxon>
        <taxon>Thalassiosirales</taxon>
        <taxon>Thalassiosiraceae</taxon>
        <taxon>Thalassiosira</taxon>
    </lineage>
</organism>
<dbReference type="OMA" id="GRRHAPD"/>
<feature type="compositionally biased region" description="Basic and acidic residues" evidence="1">
    <location>
        <begin position="64"/>
        <end position="73"/>
    </location>
</feature>
<keyword evidence="3" id="KW-1185">Reference proteome</keyword>
<feature type="region of interest" description="Disordered" evidence="1">
    <location>
        <begin position="313"/>
        <end position="380"/>
    </location>
</feature>
<feature type="compositionally biased region" description="Gly residues" evidence="1">
    <location>
        <begin position="96"/>
        <end position="119"/>
    </location>
</feature>
<comment type="caution">
    <text evidence="2">The sequence shown here is derived from an EMBL/GenBank/DDBJ whole genome shotgun (WGS) entry which is preliminary data.</text>
</comment>
<dbReference type="Proteomes" id="UP000266841">
    <property type="component" value="Unassembled WGS sequence"/>
</dbReference>
<reference evidence="2 3" key="1">
    <citation type="journal article" date="2012" name="Genome Biol.">
        <title>Genome and low-iron response of an oceanic diatom adapted to chronic iron limitation.</title>
        <authorList>
            <person name="Lommer M."/>
            <person name="Specht M."/>
            <person name="Roy A.S."/>
            <person name="Kraemer L."/>
            <person name="Andreson R."/>
            <person name="Gutowska M.A."/>
            <person name="Wolf J."/>
            <person name="Bergner S.V."/>
            <person name="Schilhabel M.B."/>
            <person name="Klostermeier U.C."/>
            <person name="Beiko R.G."/>
            <person name="Rosenstiel P."/>
            <person name="Hippler M."/>
            <person name="Laroche J."/>
        </authorList>
    </citation>
    <scope>NUCLEOTIDE SEQUENCE [LARGE SCALE GENOMIC DNA]</scope>
    <source>
        <strain evidence="2 3">CCMP1005</strain>
    </source>
</reference>
<dbReference type="EMBL" id="AGNL01049557">
    <property type="protein sequence ID" value="EJK44547.1"/>
    <property type="molecule type" value="Genomic_DNA"/>
</dbReference>
<proteinExistence type="predicted"/>
<dbReference type="AlphaFoldDB" id="K0RDC2"/>
<evidence type="ECO:0000313" key="3">
    <source>
        <dbReference type="Proteomes" id="UP000266841"/>
    </source>
</evidence>
<feature type="compositionally biased region" description="Low complexity" evidence="1">
    <location>
        <begin position="144"/>
        <end position="157"/>
    </location>
</feature>
<protein>
    <submittedName>
        <fullName evidence="2">Uncharacterized protein</fullName>
    </submittedName>
</protein>
<gene>
    <name evidence="2" type="ORF">THAOC_36904</name>
</gene>
<evidence type="ECO:0000313" key="2">
    <source>
        <dbReference type="EMBL" id="EJK44547.1"/>
    </source>
</evidence>
<feature type="compositionally biased region" description="Basic and acidic residues" evidence="1">
    <location>
        <begin position="221"/>
        <end position="231"/>
    </location>
</feature>
<accession>K0RDC2</accession>
<name>K0RDC2_THAOC</name>
<feature type="compositionally biased region" description="Basic and acidic residues" evidence="1">
    <location>
        <begin position="333"/>
        <end position="358"/>
    </location>
</feature>
<sequence length="380" mass="40004">MTLSGPWPCTSPPDMADERYETPETLAGSATARFLLLCSRNPRVPSHPAVAQGGGGGGQGPVRDAPRRARREGGGAAEEEVRRHGKRAGQGAPAGRDGGIPQGGGGKGCQARGPGGGRPGQAARDGAKEGRRAASGGRRRRPRAAVPRAARVGHPRVQNPPRRPLQPHEGRGRLAPARPRGGQGRRPDGLARPAPPRGPHGGGARGGGRDGRRYRPGRRHPALEHGQDDGGHAGQDGGAQAPLGARRRRKGGPRRRRAPERRGERAAGTVARVRRGLRLLLGRGSAGRVVHVDGPRVGRERLGRGRRFGVGGRVRRRVRRRPLDTGIDPTAEGGRRPRPGEGGRRDEDRDRAGRDQEGARGNGGGESPARGSRAEADVQD</sequence>
<feature type="region of interest" description="Disordered" evidence="1">
    <location>
        <begin position="1"/>
        <end position="24"/>
    </location>
</feature>
<evidence type="ECO:0000256" key="1">
    <source>
        <dbReference type="SAM" id="MobiDB-lite"/>
    </source>
</evidence>
<feature type="compositionally biased region" description="Basic residues" evidence="1">
    <location>
        <begin position="245"/>
        <end position="259"/>
    </location>
</feature>